<name>E9HUA7_DAPPU</name>
<dbReference type="InParanoid" id="E9HUA7"/>
<evidence type="ECO:0000256" key="5">
    <source>
        <dbReference type="ARBA" id="ARBA00023136"/>
    </source>
</evidence>
<evidence type="ECO:0000256" key="7">
    <source>
        <dbReference type="SAM" id="Phobius"/>
    </source>
</evidence>
<sequence>MGMLFSTPLMLAALFIVGWNTTTCFVVVFFGQVLLNLNWAIVADILLYTVIPTRRSTAEAFQILFSHALGDAGSPYLICQISEILKKSFSTPAAFVEGAMVLNSTVSSIVSDFVTSSPDMNVSANCSSSGTSSIDLTTVEGDFKALQWAMSITIVVEVLGALFFFGTAWYIVEDKAKVDRAVAGLGFDDETRQLSPSRNRRPDSNGTPEEEQPITIIAPASDYLSILFVCHIATESKEDRRLFKVHESRGTGVSQHALRQDVEQQTTLPFPGASEISNEIAVVQPGSSSDAGLEGRASINQAMEE</sequence>
<keyword evidence="2" id="KW-0813">Transport</keyword>
<evidence type="ECO:0000256" key="2">
    <source>
        <dbReference type="ARBA" id="ARBA00022448"/>
    </source>
</evidence>
<dbReference type="HOGENOM" id="CLU_912939_0_0_1"/>
<reference evidence="8 9" key="1">
    <citation type="journal article" date="2011" name="Science">
        <title>The ecoresponsive genome of Daphnia pulex.</title>
        <authorList>
            <person name="Colbourne J.K."/>
            <person name="Pfrender M.E."/>
            <person name="Gilbert D."/>
            <person name="Thomas W.K."/>
            <person name="Tucker A."/>
            <person name="Oakley T.H."/>
            <person name="Tokishita S."/>
            <person name="Aerts A."/>
            <person name="Arnold G.J."/>
            <person name="Basu M.K."/>
            <person name="Bauer D.J."/>
            <person name="Caceres C.E."/>
            <person name="Carmel L."/>
            <person name="Casola C."/>
            <person name="Choi J.H."/>
            <person name="Detter J.C."/>
            <person name="Dong Q."/>
            <person name="Dusheyko S."/>
            <person name="Eads B.D."/>
            <person name="Frohlich T."/>
            <person name="Geiler-Samerotte K.A."/>
            <person name="Gerlach D."/>
            <person name="Hatcher P."/>
            <person name="Jogdeo S."/>
            <person name="Krijgsveld J."/>
            <person name="Kriventseva E.V."/>
            <person name="Kultz D."/>
            <person name="Laforsch C."/>
            <person name="Lindquist E."/>
            <person name="Lopez J."/>
            <person name="Manak J.R."/>
            <person name="Muller J."/>
            <person name="Pangilinan J."/>
            <person name="Patwardhan R.P."/>
            <person name="Pitluck S."/>
            <person name="Pritham E.J."/>
            <person name="Rechtsteiner A."/>
            <person name="Rho M."/>
            <person name="Rogozin I.B."/>
            <person name="Sakarya O."/>
            <person name="Salamov A."/>
            <person name="Schaack S."/>
            <person name="Shapiro H."/>
            <person name="Shiga Y."/>
            <person name="Skalitzky C."/>
            <person name="Smith Z."/>
            <person name="Souvorov A."/>
            <person name="Sung W."/>
            <person name="Tang Z."/>
            <person name="Tsuchiya D."/>
            <person name="Tu H."/>
            <person name="Vos H."/>
            <person name="Wang M."/>
            <person name="Wolf Y.I."/>
            <person name="Yamagata H."/>
            <person name="Yamada T."/>
            <person name="Ye Y."/>
            <person name="Shaw J.R."/>
            <person name="Andrews J."/>
            <person name="Crease T.J."/>
            <person name="Tang H."/>
            <person name="Lucas S.M."/>
            <person name="Robertson H.M."/>
            <person name="Bork P."/>
            <person name="Koonin E.V."/>
            <person name="Zdobnov E.M."/>
            <person name="Grigoriev I.V."/>
            <person name="Lynch M."/>
            <person name="Boore J.L."/>
        </authorList>
    </citation>
    <scope>NUCLEOTIDE SEQUENCE [LARGE SCALE GENOMIC DNA]</scope>
</reference>
<dbReference type="eggNOG" id="KOG1330">
    <property type="taxonomic scope" value="Eukaryota"/>
</dbReference>
<proteinExistence type="predicted"/>
<dbReference type="PhylomeDB" id="E9HUA7"/>
<feature type="region of interest" description="Disordered" evidence="6">
    <location>
        <begin position="284"/>
        <end position="305"/>
    </location>
</feature>
<comment type="subcellular location">
    <subcellularLocation>
        <location evidence="1">Membrane</location>
        <topology evidence="1">Multi-pass membrane protein</topology>
    </subcellularLocation>
</comment>
<gene>
    <name evidence="8" type="ORF">DAPPUDRAFT_265972</name>
</gene>
<evidence type="ECO:0000313" key="8">
    <source>
        <dbReference type="EMBL" id="EFX64675.1"/>
    </source>
</evidence>
<dbReference type="AlphaFoldDB" id="E9HUA7"/>
<organism evidence="8 9">
    <name type="scientific">Daphnia pulex</name>
    <name type="common">Water flea</name>
    <dbReference type="NCBI Taxonomy" id="6669"/>
    <lineage>
        <taxon>Eukaryota</taxon>
        <taxon>Metazoa</taxon>
        <taxon>Ecdysozoa</taxon>
        <taxon>Arthropoda</taxon>
        <taxon>Crustacea</taxon>
        <taxon>Branchiopoda</taxon>
        <taxon>Diplostraca</taxon>
        <taxon>Cladocera</taxon>
        <taxon>Anomopoda</taxon>
        <taxon>Daphniidae</taxon>
        <taxon>Daphnia</taxon>
    </lineage>
</organism>
<feature type="transmembrane region" description="Helical" evidence="7">
    <location>
        <begin position="148"/>
        <end position="172"/>
    </location>
</feature>
<evidence type="ECO:0000313" key="9">
    <source>
        <dbReference type="Proteomes" id="UP000000305"/>
    </source>
</evidence>
<dbReference type="EMBL" id="GL732803">
    <property type="protein sequence ID" value="EFX64675.1"/>
    <property type="molecule type" value="Genomic_DNA"/>
</dbReference>
<dbReference type="OrthoDB" id="6770063at2759"/>
<keyword evidence="5 7" id="KW-0472">Membrane</keyword>
<dbReference type="InterPro" id="IPR044770">
    <property type="entry name" value="MFS_spinster-like"/>
</dbReference>
<protein>
    <submittedName>
        <fullName evidence="8">Uncharacterized protein</fullName>
    </submittedName>
</protein>
<keyword evidence="3 7" id="KW-0812">Transmembrane</keyword>
<keyword evidence="4 7" id="KW-1133">Transmembrane helix</keyword>
<dbReference type="Proteomes" id="UP000000305">
    <property type="component" value="Unassembled WGS sequence"/>
</dbReference>
<feature type="region of interest" description="Disordered" evidence="6">
    <location>
        <begin position="191"/>
        <end position="214"/>
    </location>
</feature>
<accession>E9HUA7</accession>
<evidence type="ECO:0000256" key="3">
    <source>
        <dbReference type="ARBA" id="ARBA00022692"/>
    </source>
</evidence>
<evidence type="ECO:0000256" key="6">
    <source>
        <dbReference type="SAM" id="MobiDB-lite"/>
    </source>
</evidence>
<dbReference type="KEGG" id="dpx:DAPPUDRAFT_265972"/>
<dbReference type="GO" id="GO:0016020">
    <property type="term" value="C:membrane"/>
    <property type="evidence" value="ECO:0007669"/>
    <property type="project" value="UniProtKB-SubCell"/>
</dbReference>
<keyword evidence="9" id="KW-1185">Reference proteome</keyword>
<dbReference type="PANTHER" id="PTHR23505">
    <property type="entry name" value="SPINSTER"/>
    <property type="match status" value="1"/>
</dbReference>
<evidence type="ECO:0000256" key="1">
    <source>
        <dbReference type="ARBA" id="ARBA00004141"/>
    </source>
</evidence>
<evidence type="ECO:0000256" key="4">
    <source>
        <dbReference type="ARBA" id="ARBA00022989"/>
    </source>
</evidence>
<dbReference type="PANTHER" id="PTHR23505:SF79">
    <property type="entry name" value="PROTEIN SPINSTER"/>
    <property type="match status" value="1"/>
</dbReference>